<feature type="non-terminal residue" evidence="2">
    <location>
        <position position="1"/>
    </location>
</feature>
<evidence type="ECO:0000313" key="2">
    <source>
        <dbReference type="EMBL" id="KKL86189.1"/>
    </source>
</evidence>
<feature type="domain" description="Golvesin/Xly CBD-like" evidence="1">
    <location>
        <begin position="244"/>
        <end position="321"/>
    </location>
</feature>
<name>A0A0F9FIF8_9ZZZZ</name>
<dbReference type="InterPro" id="IPR033803">
    <property type="entry name" value="CBD-like_Golvesin-Xly"/>
</dbReference>
<proteinExistence type="predicted"/>
<evidence type="ECO:0000259" key="1">
    <source>
        <dbReference type="Pfam" id="PF25275"/>
    </source>
</evidence>
<organism evidence="2">
    <name type="scientific">marine sediment metagenome</name>
    <dbReference type="NCBI Taxonomy" id="412755"/>
    <lineage>
        <taxon>unclassified sequences</taxon>
        <taxon>metagenomes</taxon>
        <taxon>ecological metagenomes</taxon>
    </lineage>
</organism>
<dbReference type="Pfam" id="PF25275">
    <property type="entry name" value="Golvesin_C"/>
    <property type="match status" value="2"/>
</dbReference>
<comment type="caution">
    <text evidence="2">The sequence shown here is derived from an EMBL/GenBank/DDBJ whole genome shotgun (WGS) entry which is preliminary data.</text>
</comment>
<reference evidence="2" key="1">
    <citation type="journal article" date="2015" name="Nature">
        <title>Complex archaea that bridge the gap between prokaryotes and eukaryotes.</title>
        <authorList>
            <person name="Spang A."/>
            <person name="Saw J.H."/>
            <person name="Jorgensen S.L."/>
            <person name="Zaremba-Niedzwiedzka K."/>
            <person name="Martijn J."/>
            <person name="Lind A.E."/>
            <person name="van Eijk R."/>
            <person name="Schleper C."/>
            <person name="Guy L."/>
            <person name="Ettema T.J."/>
        </authorList>
    </citation>
    <scope>NUCLEOTIDE SEQUENCE</scope>
</reference>
<dbReference type="EMBL" id="LAZR01021185">
    <property type="protein sequence ID" value="KKL86189.1"/>
    <property type="molecule type" value="Genomic_DNA"/>
</dbReference>
<sequence>SSINATKISTADASSLTWHDFTPFGLDGNAPGVATIGSQATITMDNVTSVGYFYETENTQTTKDTRSGSELIYFSVTAPAGAPDTTAPTPDPATFASAPSADSDTAISMTATTGSDATGPVEYYFNETTSGPGATDSGWQTSPSYTDSGLDASTQYTYTVQMRDSAPTPNVGTVSSGANATTDSAVTVDTVTVDQEANGGVWNVLGSYNFGTGSSDFVKIRTTNANDHVIADAVKFTKSGQSDVILDSEDGSGITIVGSWTNSTYTSGYLGSNYKHDGNSGQGTKSVTFTPNLPVSGTWQVSMNWTAAASRATNVPVDISYTAP</sequence>
<feature type="domain" description="Golvesin/Xly CBD-like" evidence="1">
    <location>
        <begin position="180"/>
        <end position="238"/>
    </location>
</feature>
<dbReference type="AlphaFoldDB" id="A0A0F9FIF8"/>
<gene>
    <name evidence="2" type="ORF">LCGC14_1947220</name>
</gene>
<accession>A0A0F9FIF8</accession>
<protein>
    <recommendedName>
        <fullName evidence="1">Golvesin/Xly CBD-like domain-containing protein</fullName>
    </recommendedName>
</protein>